<sequence length="718" mass="79340">MKQFFLTSLLFCLYIALHAQNVQVNVQIFNNRKAVSPFIYGRNNSLSDNPGSPVSANTWQLYKDAGLNFFRENGGNNLTKHNWRLKISSHPDWYNNVYSSDWDFAAQSLHQNLPAAQGMWGFQLIGQAASNTANNFNDWGYNNSQWWSGVNQNLAGGGVVNTAGGSQALTNGDPTKYLEPWTADSTTGILTHWFGNGGLGLDAAHIRYWNMDNEVEIWSGTHDDVMPVQPDAETFMQLYFAVAKKARALFPGIKLTGPVSPNEWQWFNFGGAPVTGSDGKRYPWLQYFIKRVAEEEQSTGIRLLDVIDLHFYPGSNSASNVVQYHRVFFDSTYIFPEANGVKVVNGGWDNSIQIENVFGRCQQWLNQYMGSGNGVTFAVSETATQLQNDPNALAVWYASMLGEFMNHGVEYFSPWNWDPGMWETLHLFSRYNKSNSVLATSSDEQNVSAYTTVNNNNDSVTIALVNRSQNQSKTVVINFPDFLAANQAVQTLTLRNLPAGTETFVSHSSNALQQATISPANNTLQVTLAPMSITSLLVTGAGVALPQNLLTFTASKGDNKVVLNFTTTNQLNIASFEVERSADGSSFKRIGAVTSENANSKYTFVDEQPLPTVNYYRLKMIDQHGGYSYSKMVTIRYDKNGSMAIFPNPAKDVLTVQLHLPAGAVSLQIIDGMGRMVKTMTLQSPGSTLSTAIELSGLAAGQYYLHAGSEVISFIKQK</sequence>
<dbReference type="InterPro" id="IPR013780">
    <property type="entry name" value="Glyco_hydro_b"/>
</dbReference>
<organism evidence="4 5">
    <name type="scientific">Niastella koreensis</name>
    <dbReference type="NCBI Taxonomy" id="354356"/>
    <lineage>
        <taxon>Bacteria</taxon>
        <taxon>Pseudomonadati</taxon>
        <taxon>Bacteroidota</taxon>
        <taxon>Chitinophagia</taxon>
        <taxon>Chitinophagales</taxon>
        <taxon>Chitinophagaceae</taxon>
        <taxon>Niastella</taxon>
    </lineage>
</organism>
<dbReference type="Pfam" id="PF12891">
    <property type="entry name" value="Glyco_hydro_44"/>
    <property type="match status" value="1"/>
</dbReference>
<dbReference type="RefSeq" id="WP_014218679.1">
    <property type="nucleotide sequence ID" value="NZ_LWBO01000034.1"/>
</dbReference>
<protein>
    <submittedName>
        <fullName evidence="4">Glycoside hydrolase family 44</fullName>
    </submittedName>
</protein>
<evidence type="ECO:0000259" key="3">
    <source>
        <dbReference type="Pfam" id="PF18962"/>
    </source>
</evidence>
<accession>A0ABX3NQJ4</accession>
<dbReference type="Gene3D" id="2.60.40.1180">
    <property type="entry name" value="Golgi alpha-mannosidase II"/>
    <property type="match status" value="1"/>
</dbReference>
<evidence type="ECO:0000313" key="4">
    <source>
        <dbReference type="EMBL" id="OQP43703.1"/>
    </source>
</evidence>
<dbReference type="Gene3D" id="2.60.40.10">
    <property type="entry name" value="Immunoglobulins"/>
    <property type="match status" value="1"/>
</dbReference>
<keyword evidence="5" id="KW-1185">Reference proteome</keyword>
<dbReference type="EMBL" id="LWBO01000034">
    <property type="protein sequence ID" value="OQP43703.1"/>
    <property type="molecule type" value="Genomic_DNA"/>
</dbReference>
<feature type="signal peptide" evidence="1">
    <location>
        <begin position="1"/>
        <end position="19"/>
    </location>
</feature>
<evidence type="ECO:0000313" key="5">
    <source>
        <dbReference type="Proteomes" id="UP000192277"/>
    </source>
</evidence>
<proteinExistence type="predicted"/>
<feature type="domain" description="Glycoside hydrolase family 44 catalytic" evidence="2">
    <location>
        <begin position="92"/>
        <end position="313"/>
    </location>
</feature>
<evidence type="ECO:0000259" key="2">
    <source>
        <dbReference type="Pfam" id="PF12891"/>
    </source>
</evidence>
<feature type="domain" description="Secretion system C-terminal sorting" evidence="3">
    <location>
        <begin position="645"/>
        <end position="715"/>
    </location>
</feature>
<keyword evidence="4" id="KW-0378">Hydrolase</keyword>
<dbReference type="InterPro" id="IPR017853">
    <property type="entry name" value="GH"/>
</dbReference>
<dbReference type="InterPro" id="IPR026444">
    <property type="entry name" value="Secre_tail"/>
</dbReference>
<evidence type="ECO:0000256" key="1">
    <source>
        <dbReference type="SAM" id="SignalP"/>
    </source>
</evidence>
<comment type="caution">
    <text evidence="4">The sequence shown here is derived from an EMBL/GenBank/DDBJ whole genome shotgun (WGS) entry which is preliminary data.</text>
</comment>
<keyword evidence="1" id="KW-0732">Signal</keyword>
<dbReference type="Pfam" id="PF18962">
    <property type="entry name" value="Por_Secre_tail"/>
    <property type="match status" value="1"/>
</dbReference>
<dbReference type="SUPFAM" id="SSF51445">
    <property type="entry name" value="(Trans)glycosidases"/>
    <property type="match status" value="1"/>
</dbReference>
<gene>
    <name evidence="4" type="ORF">A4D02_09470</name>
</gene>
<dbReference type="Gene3D" id="3.20.20.80">
    <property type="entry name" value="Glycosidases"/>
    <property type="match status" value="1"/>
</dbReference>
<dbReference type="GO" id="GO:0016787">
    <property type="term" value="F:hydrolase activity"/>
    <property type="evidence" value="ECO:0007669"/>
    <property type="project" value="UniProtKB-KW"/>
</dbReference>
<reference evidence="4 5" key="1">
    <citation type="submission" date="2016-04" db="EMBL/GenBank/DDBJ databases">
        <authorList>
            <person name="Chen L."/>
            <person name="Zhuang W."/>
            <person name="Wang G."/>
        </authorList>
    </citation>
    <scope>NUCLEOTIDE SEQUENCE [LARGE SCALE GENOMIC DNA]</scope>
    <source>
        <strain evidence="5">GR20</strain>
    </source>
</reference>
<dbReference type="SUPFAM" id="SSF51011">
    <property type="entry name" value="Glycosyl hydrolase domain"/>
    <property type="match status" value="1"/>
</dbReference>
<dbReference type="Proteomes" id="UP000192277">
    <property type="component" value="Unassembled WGS sequence"/>
</dbReference>
<feature type="chain" id="PRO_5047230298" evidence="1">
    <location>
        <begin position="20"/>
        <end position="718"/>
    </location>
</feature>
<name>A0ABX3NQJ4_9BACT</name>
<dbReference type="InterPro" id="IPR024745">
    <property type="entry name" value="GH44_cat"/>
</dbReference>
<dbReference type="InterPro" id="IPR013783">
    <property type="entry name" value="Ig-like_fold"/>
</dbReference>